<name>A0ABQ2ZP23_9GAMM</name>
<comment type="caution">
    <text evidence="2">The sequence shown here is derived from an EMBL/GenBank/DDBJ whole genome shotgun (WGS) entry which is preliminary data.</text>
</comment>
<keyword evidence="3" id="KW-1185">Reference proteome</keyword>
<organism evidence="2 3">
    <name type="scientific">Rhodanobacter panaciterrae</name>
    <dbReference type="NCBI Taxonomy" id="490572"/>
    <lineage>
        <taxon>Bacteria</taxon>
        <taxon>Pseudomonadati</taxon>
        <taxon>Pseudomonadota</taxon>
        <taxon>Gammaproteobacteria</taxon>
        <taxon>Lysobacterales</taxon>
        <taxon>Rhodanobacteraceae</taxon>
        <taxon>Rhodanobacter</taxon>
    </lineage>
</organism>
<dbReference type="Proteomes" id="UP000621898">
    <property type="component" value="Unassembled WGS sequence"/>
</dbReference>
<feature type="transmembrane region" description="Helical" evidence="1">
    <location>
        <begin position="65"/>
        <end position="85"/>
    </location>
</feature>
<accession>A0ABQ2ZP23</accession>
<keyword evidence="1" id="KW-0472">Membrane</keyword>
<protein>
    <submittedName>
        <fullName evidence="2">Uncharacterized protein</fullName>
    </submittedName>
</protein>
<keyword evidence="1" id="KW-0812">Transmembrane</keyword>
<evidence type="ECO:0000256" key="1">
    <source>
        <dbReference type="SAM" id="Phobius"/>
    </source>
</evidence>
<evidence type="ECO:0000313" key="2">
    <source>
        <dbReference type="EMBL" id="GGY18803.1"/>
    </source>
</evidence>
<dbReference type="EMBL" id="BMXT01000001">
    <property type="protein sequence ID" value="GGY18803.1"/>
    <property type="molecule type" value="Genomic_DNA"/>
</dbReference>
<feature type="transmembrane region" description="Helical" evidence="1">
    <location>
        <begin position="21"/>
        <end position="45"/>
    </location>
</feature>
<keyword evidence="1" id="KW-1133">Transmembrane helix</keyword>
<evidence type="ECO:0000313" key="3">
    <source>
        <dbReference type="Proteomes" id="UP000621898"/>
    </source>
</evidence>
<proteinExistence type="predicted"/>
<gene>
    <name evidence="2" type="ORF">GCM10008098_08620</name>
</gene>
<sequence>MGRCRQILWHHPRQRRRITFAVEQVLLARAITRLSGTVGIVELLLTARVVRCRALRVIGHALTQLLFELAFLQLIARLLLLRSLLELQARRLRG</sequence>
<reference evidence="3" key="1">
    <citation type="journal article" date="2019" name="Int. J. Syst. Evol. Microbiol.">
        <title>The Global Catalogue of Microorganisms (GCM) 10K type strain sequencing project: providing services to taxonomists for standard genome sequencing and annotation.</title>
        <authorList>
            <consortium name="The Broad Institute Genomics Platform"/>
            <consortium name="The Broad Institute Genome Sequencing Center for Infectious Disease"/>
            <person name="Wu L."/>
            <person name="Ma J."/>
        </authorList>
    </citation>
    <scope>NUCLEOTIDE SEQUENCE [LARGE SCALE GENOMIC DNA]</scope>
    <source>
        <strain evidence="3">KCTC 22232</strain>
    </source>
</reference>